<dbReference type="EMBL" id="AJWJ01000159">
    <property type="protein sequence ID" value="KAF2074198.1"/>
    <property type="molecule type" value="Genomic_DNA"/>
</dbReference>
<organism evidence="2 3">
    <name type="scientific">Polysphondylium violaceum</name>
    <dbReference type="NCBI Taxonomy" id="133409"/>
    <lineage>
        <taxon>Eukaryota</taxon>
        <taxon>Amoebozoa</taxon>
        <taxon>Evosea</taxon>
        <taxon>Eumycetozoa</taxon>
        <taxon>Dictyostelia</taxon>
        <taxon>Dictyosteliales</taxon>
        <taxon>Dictyosteliaceae</taxon>
        <taxon>Polysphondylium</taxon>
    </lineage>
</organism>
<keyword evidence="1" id="KW-0472">Membrane</keyword>
<feature type="transmembrane region" description="Helical" evidence="1">
    <location>
        <begin position="108"/>
        <end position="128"/>
    </location>
</feature>
<protein>
    <submittedName>
        <fullName evidence="2">Uncharacterized protein</fullName>
    </submittedName>
</protein>
<feature type="transmembrane region" description="Helical" evidence="1">
    <location>
        <begin position="185"/>
        <end position="202"/>
    </location>
</feature>
<name>A0A8J4PUI7_9MYCE</name>
<feature type="transmembrane region" description="Helical" evidence="1">
    <location>
        <begin position="18"/>
        <end position="37"/>
    </location>
</feature>
<feature type="transmembrane region" description="Helical" evidence="1">
    <location>
        <begin position="49"/>
        <end position="66"/>
    </location>
</feature>
<feature type="transmembrane region" description="Helical" evidence="1">
    <location>
        <begin position="151"/>
        <end position="173"/>
    </location>
</feature>
<feature type="transmembrane region" description="Helical" evidence="1">
    <location>
        <begin position="78"/>
        <end position="96"/>
    </location>
</feature>
<evidence type="ECO:0000256" key="1">
    <source>
        <dbReference type="SAM" id="Phobius"/>
    </source>
</evidence>
<gene>
    <name evidence="2" type="ORF">CYY_004484</name>
</gene>
<evidence type="ECO:0000313" key="3">
    <source>
        <dbReference type="Proteomes" id="UP000695562"/>
    </source>
</evidence>
<dbReference type="AlphaFoldDB" id="A0A8J4PUI7"/>
<feature type="transmembrane region" description="Helical" evidence="1">
    <location>
        <begin position="222"/>
        <end position="240"/>
    </location>
</feature>
<keyword evidence="3" id="KW-1185">Reference proteome</keyword>
<sequence length="255" mass="28529">MYDKVIGYLSSGDFQTPWYILLTFKVILASNVYNGLVSNNTLSSQIYKTLLICNQALLGSSILHFMSGVSPYWLHSDIILPFVFILAILVNAPILSKLFSHKYFEPTLIIGIALIGLDDICSIFKLPIHPSVSLSIGSYKSPVLPNTHTGIIFYILSSISGAAIIGGVISKWVSGGTRKFILDDIPLEFGILNLLGICYYVFINPMNRAEFLLLLPKIEREIGKLLIFSIYLSILIFKYIKRRESSSERPKTKRA</sequence>
<comment type="caution">
    <text evidence="2">The sequence shown here is derived from an EMBL/GenBank/DDBJ whole genome shotgun (WGS) entry which is preliminary data.</text>
</comment>
<dbReference type="Proteomes" id="UP000695562">
    <property type="component" value="Unassembled WGS sequence"/>
</dbReference>
<reference evidence="2" key="1">
    <citation type="submission" date="2020-01" db="EMBL/GenBank/DDBJ databases">
        <title>Development of genomics and gene disruption for Polysphondylium violaceum indicates a role for the polyketide synthase stlB in stalk morphogenesis.</title>
        <authorList>
            <person name="Narita B."/>
            <person name="Kawabe Y."/>
            <person name="Kin K."/>
            <person name="Saito T."/>
            <person name="Gibbs R."/>
            <person name="Kuspa A."/>
            <person name="Muzny D."/>
            <person name="Queller D."/>
            <person name="Richards S."/>
            <person name="Strassman J."/>
            <person name="Sucgang R."/>
            <person name="Worley K."/>
            <person name="Schaap P."/>
        </authorList>
    </citation>
    <scope>NUCLEOTIDE SEQUENCE</scope>
    <source>
        <strain evidence="2">QSvi11</strain>
    </source>
</reference>
<accession>A0A8J4PUI7</accession>
<keyword evidence="1" id="KW-1133">Transmembrane helix</keyword>
<proteinExistence type="predicted"/>
<evidence type="ECO:0000313" key="2">
    <source>
        <dbReference type="EMBL" id="KAF2074198.1"/>
    </source>
</evidence>
<keyword evidence="1" id="KW-0812">Transmembrane</keyword>